<name>A0A0E0MRY0_ORYRU</name>
<dbReference type="Proteomes" id="UP000008022">
    <property type="component" value="Unassembled WGS sequence"/>
</dbReference>
<dbReference type="Gramene" id="ORUFI01G04750.1">
    <property type="protein sequence ID" value="ORUFI01G04750.1"/>
    <property type="gene ID" value="ORUFI01G04750"/>
</dbReference>
<dbReference type="AlphaFoldDB" id="A0A0E0MRY0"/>
<sequence length="61" mass="6261">MGLFAAAWARQGRARAAAGVAAGSPTSAAAEIDLLLLTICRSSVIVTQNSARYSGPDEQLQ</sequence>
<proteinExistence type="predicted"/>
<dbReference type="HOGENOM" id="CLU_2926734_0_0_1"/>
<organism evidence="1 2">
    <name type="scientific">Oryza rufipogon</name>
    <name type="common">Brownbeard rice</name>
    <name type="synonym">Asian wild rice</name>
    <dbReference type="NCBI Taxonomy" id="4529"/>
    <lineage>
        <taxon>Eukaryota</taxon>
        <taxon>Viridiplantae</taxon>
        <taxon>Streptophyta</taxon>
        <taxon>Embryophyta</taxon>
        <taxon>Tracheophyta</taxon>
        <taxon>Spermatophyta</taxon>
        <taxon>Magnoliopsida</taxon>
        <taxon>Liliopsida</taxon>
        <taxon>Poales</taxon>
        <taxon>Poaceae</taxon>
        <taxon>BOP clade</taxon>
        <taxon>Oryzoideae</taxon>
        <taxon>Oryzeae</taxon>
        <taxon>Oryzinae</taxon>
        <taxon>Oryza</taxon>
    </lineage>
</organism>
<protein>
    <submittedName>
        <fullName evidence="1">Uncharacterized protein</fullName>
    </submittedName>
</protein>
<keyword evidence="2" id="KW-1185">Reference proteome</keyword>
<reference evidence="2" key="1">
    <citation type="submission" date="2013-06" db="EMBL/GenBank/DDBJ databases">
        <authorList>
            <person name="Zhao Q."/>
        </authorList>
    </citation>
    <scope>NUCLEOTIDE SEQUENCE</scope>
    <source>
        <strain evidence="2">cv. W1943</strain>
    </source>
</reference>
<accession>A0A0E0MRY0</accession>
<reference evidence="1" key="2">
    <citation type="submission" date="2015-06" db="UniProtKB">
        <authorList>
            <consortium name="EnsemblPlants"/>
        </authorList>
    </citation>
    <scope>IDENTIFICATION</scope>
</reference>
<dbReference type="EnsemblPlants" id="ORUFI01G04750.1">
    <property type="protein sequence ID" value="ORUFI01G04750.1"/>
    <property type="gene ID" value="ORUFI01G04750"/>
</dbReference>
<evidence type="ECO:0000313" key="1">
    <source>
        <dbReference type="EnsemblPlants" id="ORUFI01G04750.1"/>
    </source>
</evidence>
<evidence type="ECO:0000313" key="2">
    <source>
        <dbReference type="Proteomes" id="UP000008022"/>
    </source>
</evidence>